<dbReference type="InterPro" id="IPR001715">
    <property type="entry name" value="CH_dom"/>
</dbReference>
<dbReference type="InterPro" id="IPR001605">
    <property type="entry name" value="PH_dom-spectrin-type"/>
</dbReference>
<dbReference type="InterPro" id="IPR001589">
    <property type="entry name" value="Actinin_actin-bd_CS"/>
</dbReference>
<reference evidence="9" key="1">
    <citation type="submission" date="2025-08" db="UniProtKB">
        <authorList>
            <consortium name="Ensembl"/>
        </authorList>
    </citation>
    <scope>IDENTIFICATION</scope>
</reference>
<dbReference type="SUPFAM" id="SSF47576">
    <property type="entry name" value="Calponin-homology domain, CH-domain"/>
    <property type="match status" value="1"/>
</dbReference>
<reference evidence="9" key="2">
    <citation type="submission" date="2025-09" db="UniProtKB">
        <authorList>
            <consortium name="Ensembl"/>
        </authorList>
    </citation>
    <scope>IDENTIFICATION</scope>
</reference>
<sequence length="2158" mass="246789">MTSMSPQTNRTHYERDAVQKKTFTKWVNAHLARAACRVGDLYSDLRDGFVLTRLLEVLPGETLPKPTRGRMRIHSLENVDKALQFLKEQRVHLENVGSHDIVDGNHRLTLGLIWTIILRFQIQVIKIKTEDNRETRSAKDALLLWCQMKTAGYPEVNIQNFTTSWRDGLAFNALIHRHRPDLIDFHKLTKSNATYNLQQAFNTAEQHLGLSKLLDPEDVNMEDPDEKSIITYVVSFYHYFSKMKALAVEGKRIGKVLDQVMEIAAITARYEALAAELLAWIHHTITIITNQKFANSLTGVQQQLQAFTAFCTLEKPVKFQEKGNLEVLLFTIQSKLRATNRKLYVPSEGKSISDINKAWTCLEKAEHEREVALRNELIRQEKLELLAQRLDHKAVMRETWLNENQRLVSQDNFGYDLPAVEAAMKKHEAIEADISSYQERIQVVVELALEMESEGYYDTRRIGAQKDNILRQWALLTELVRARRARLEQNLALQKIFQEMVYMIDWMEEMQVLLVSKDLGKHLLEVEDLLQKHGLLEADISAQTERVQALNAAALKFSELEGYQPCDPQIICNRVNHVQTCLEELEELAAKRRKELEDSRQLWTFFQEMEEAEAWIREKEKILAAKSCGSDLSSVLTLTNKHKTMLGELGNRRALLHQTMKKGEKILAKKSFSSVGIQEKMREVCLRWKKLEEITGLHQQRLEDALNFFQFSAETDDLVAWLQDIYRIVSSDDFGHDDYSSQALLRKHRAVVDEVEKHRAAVLALRKQLALLAPDHRQGVDIQIRVVEVEQLYGEVAEVAVLRTQWLQDALAVYRMFSEVHACEVWVDEKEQWLEKMEVPEELDEVEVVQHRFESLDQEMNSVMGRILDVNQVVQQLVDGGHPSSDEVRSCQDHLNSRWNRVVELVENKKSQLSSVLKIQNFLLECSEMKAQVREKRKAIEATQSGGSDLGGILALQRRCLSTMEAALVVLEPRLVELQQEGEALAAAHPGRALDILLPFEEISEEWDNLKRALQGCEDTLTIAGRLQQFIQDLDNFLGWLVKTQAAVGSEEVPDSLAEAERLLNVHVALKEEINGYEEDYAKIQAASELLALEEMEVPSLSLQQWLQKLDAGWGKLLQSWEMRRELLVQSHVFHLFLRDVQQCQSSLYNQETTLAHAELPDTVEGVTKALKKHKDFTTTLELNLQKVQLVLQAGESLRRQRNLHSDRVAELIRGSPPCRSQRNHQLAQEWTRRLQDHLELQRFLQDCRELDAWIREKALMAGDPSRDPPPRDPPKPWLQHPAFLAELAQNREWLERIEKEGEELVQAKPELSGAVRRQLEELRRCWQELESTSQARSRRLAKAAAAERLARSFADWYKEVGELQAQAAALPAQAAGRDAVGERQSAVGTRVVRLIEPLKERRRILLASKEVHQVSHELEDEVMWVQDRLPLAMLKDQGTNLQTVQQFIKKNQNLRREIQVHRPRVDEVLERAAAVASIKSPEAEGVRGLLERLGTLWAELQEQTERRQQALDATYQLEQYYFDVAEVESWLGEQELLLMNEEKGKDEQSTLQLLKKHLLTEQTIENYEETIAQLSRQCRALLELGHPQSEQVSRRQSQVDRLYVSLKDLVEERKVKLEQQYWLYQLNREVDELEHWIAEKEVVAGSPELGQDFEHLLQEKFLEFASETGSVGQERIAAVNQMVDELIDYGHTDAATIAEWKDGVNEAWADLLELMETRAQMLAASHELHKFFNDCKEVLGQIEEKRQRLPELAAREGRSSAGALQRALGAFEHDVEVLVTQVRQLQEGAAQLRTLYAGDNAEAIAGREQEVLRAWKELLAACEECRLHVASVADKIRFVGTARDLLAWMDGVLHQMGAGQKPRDVSSVELLMNDHQSLKTEMEARAKNVATCLELGKTLILSKSPAADEIKSHMEKLLAKKKEMTEKWDKHWEWLQQMREVHQFAQEAVVADAWLTAQEPLLKSQELGSSVDEVEQLIRRHEAFRKAAAAWEERFSSLRRLTTVRPPLGWGHPRGWALLGVGAAVGSGWGFSKGLVSISGEDPPEFGLPPRGGAPQRRGLTKICEFTKDRNLHPPQFGVPPKLVFPQTLVVTPRPTASRSWVNLYCVLAKGDLGFYKDAKGPASGATHGGEPLLSLHRATSEVANDYKKKKNVFKLK</sequence>
<evidence type="ECO:0000256" key="4">
    <source>
        <dbReference type="ARBA" id="ARBA00022490"/>
    </source>
</evidence>
<dbReference type="Proteomes" id="UP000694382">
    <property type="component" value="Unassembled WGS sequence"/>
</dbReference>
<evidence type="ECO:0000256" key="8">
    <source>
        <dbReference type="PIRNR" id="PIRNR002297"/>
    </source>
</evidence>
<dbReference type="Ensembl" id="ENSCPVT00000022624.2">
    <property type="protein sequence ID" value="ENSCPVP00000021663.2"/>
    <property type="gene ID" value="ENSCPVG00000013787.2"/>
</dbReference>
<accession>A0A8U8CKE2</accession>
<dbReference type="PIRSF" id="PIRSF002297">
    <property type="entry name" value="Spectrin_beta_subunit"/>
    <property type="match status" value="1"/>
</dbReference>
<keyword evidence="4 8" id="KW-0963">Cytoplasm</keyword>
<dbReference type="Gene3D" id="1.10.418.10">
    <property type="entry name" value="Calponin-like domain"/>
    <property type="match status" value="2"/>
</dbReference>
<organism evidence="9 10">
    <name type="scientific">Geospiza parvula</name>
    <name type="common">Small tree-finch</name>
    <name type="synonym">Camarhynchus parvulus</name>
    <dbReference type="NCBI Taxonomy" id="87175"/>
    <lineage>
        <taxon>Eukaryota</taxon>
        <taxon>Metazoa</taxon>
        <taxon>Chordata</taxon>
        <taxon>Craniata</taxon>
        <taxon>Vertebrata</taxon>
        <taxon>Euteleostomi</taxon>
        <taxon>Archelosauria</taxon>
        <taxon>Archosauria</taxon>
        <taxon>Dinosauria</taxon>
        <taxon>Saurischia</taxon>
        <taxon>Theropoda</taxon>
        <taxon>Coelurosauria</taxon>
        <taxon>Aves</taxon>
        <taxon>Neognathae</taxon>
        <taxon>Neoaves</taxon>
        <taxon>Telluraves</taxon>
        <taxon>Australaves</taxon>
        <taxon>Passeriformes</taxon>
        <taxon>Thraupidae</taxon>
        <taxon>Camarhynchus</taxon>
    </lineage>
</organism>
<dbReference type="PROSITE" id="PS50021">
    <property type="entry name" value="CH"/>
    <property type="match status" value="2"/>
</dbReference>
<evidence type="ECO:0000256" key="1">
    <source>
        <dbReference type="ARBA" id="ARBA00004245"/>
    </source>
</evidence>
<dbReference type="PRINTS" id="PR00683">
    <property type="entry name" value="SPECTRINPH"/>
</dbReference>
<evidence type="ECO:0000256" key="5">
    <source>
        <dbReference type="ARBA" id="ARBA00022737"/>
    </source>
</evidence>
<dbReference type="GO" id="GO:0016020">
    <property type="term" value="C:membrane"/>
    <property type="evidence" value="ECO:0007669"/>
    <property type="project" value="UniProtKB-ARBA"/>
</dbReference>
<dbReference type="InterPro" id="IPR016343">
    <property type="entry name" value="Spectrin_bsu"/>
</dbReference>
<accession>A0A8C3QDW3</accession>
<dbReference type="FunFam" id="1.20.58.60:FF:000294">
    <property type="entry name" value="Spectrin beta chain"/>
    <property type="match status" value="1"/>
</dbReference>
<dbReference type="FunFam" id="1.20.58.60:FF:000011">
    <property type="entry name" value="Spectrin beta chain"/>
    <property type="match status" value="1"/>
</dbReference>
<dbReference type="Pfam" id="PF00435">
    <property type="entry name" value="Spectrin"/>
    <property type="match status" value="15"/>
</dbReference>
<dbReference type="GO" id="GO:0051693">
    <property type="term" value="P:actin filament capping"/>
    <property type="evidence" value="ECO:0007669"/>
    <property type="project" value="UniProtKB-UniRule"/>
</dbReference>
<evidence type="ECO:0000313" key="10">
    <source>
        <dbReference type="Proteomes" id="UP000694382"/>
    </source>
</evidence>
<keyword evidence="10" id="KW-1185">Reference proteome</keyword>
<dbReference type="Pfam" id="PF00307">
    <property type="entry name" value="CH"/>
    <property type="match status" value="2"/>
</dbReference>
<evidence type="ECO:0000256" key="7">
    <source>
        <dbReference type="ARBA" id="ARBA00023212"/>
    </source>
</evidence>
<dbReference type="FunFam" id="1.20.58.60:FF:000059">
    <property type="entry name" value="Spectrin beta chain"/>
    <property type="match status" value="1"/>
</dbReference>
<dbReference type="SUPFAM" id="SSF50729">
    <property type="entry name" value="PH domain-like"/>
    <property type="match status" value="1"/>
</dbReference>
<dbReference type="SMART" id="SM00033">
    <property type="entry name" value="CH"/>
    <property type="match status" value="2"/>
</dbReference>
<dbReference type="FunFam" id="1.20.58.60:FF:000019">
    <property type="entry name" value="Spectrin beta chain"/>
    <property type="match status" value="1"/>
</dbReference>
<proteinExistence type="inferred from homology"/>
<keyword evidence="5" id="KW-0677">Repeat</keyword>
<dbReference type="InterPro" id="IPR036872">
    <property type="entry name" value="CH_dom_sf"/>
</dbReference>
<dbReference type="GO" id="GO:0005200">
    <property type="term" value="F:structural constituent of cytoskeleton"/>
    <property type="evidence" value="ECO:0007669"/>
    <property type="project" value="UniProtKB-UniRule"/>
</dbReference>
<evidence type="ECO:0000256" key="2">
    <source>
        <dbReference type="ARBA" id="ARBA00006826"/>
    </source>
</evidence>
<dbReference type="PANTHER" id="PTHR11915">
    <property type="entry name" value="SPECTRIN/FILAMIN RELATED CYTOSKELETAL PROTEIN"/>
    <property type="match status" value="1"/>
</dbReference>
<dbReference type="Gene3D" id="1.20.58.60">
    <property type="match status" value="12"/>
</dbReference>
<dbReference type="SMART" id="SM00150">
    <property type="entry name" value="SPEC"/>
    <property type="match status" value="16"/>
</dbReference>
<dbReference type="SUPFAM" id="SSF46966">
    <property type="entry name" value="Spectrin repeat"/>
    <property type="match status" value="14"/>
</dbReference>
<dbReference type="InterPro" id="IPR002017">
    <property type="entry name" value="Spectrin_repeat"/>
</dbReference>
<dbReference type="PROSITE" id="PS00019">
    <property type="entry name" value="ACTININ_1"/>
    <property type="match status" value="1"/>
</dbReference>
<evidence type="ECO:0000256" key="3">
    <source>
        <dbReference type="ARBA" id="ARBA00022467"/>
    </source>
</evidence>
<dbReference type="FunFam" id="1.10.418.10:FF:000003">
    <property type="entry name" value="Spectrin beta chain"/>
    <property type="match status" value="1"/>
</dbReference>
<comment type="subcellular location">
    <subcellularLocation>
        <location evidence="1">Cytoplasm</location>
        <location evidence="1">Cytoskeleton</location>
    </subcellularLocation>
</comment>
<dbReference type="FunFam" id="1.10.418.10:FF:000004">
    <property type="entry name" value="Spectrin beta chain"/>
    <property type="match status" value="1"/>
</dbReference>
<evidence type="ECO:0000313" key="9">
    <source>
        <dbReference type="Ensembl" id="ENSCPVP00000021663.2"/>
    </source>
</evidence>
<comment type="similarity">
    <text evidence="2 8">Belongs to the spectrin family.</text>
</comment>
<dbReference type="GO" id="GO:0003779">
    <property type="term" value="F:actin binding"/>
    <property type="evidence" value="ECO:0007669"/>
    <property type="project" value="UniProtKB-KW"/>
</dbReference>
<dbReference type="InterPro" id="IPR018159">
    <property type="entry name" value="Spectrin/alpha-actinin"/>
</dbReference>
<dbReference type="Gene3D" id="2.30.29.30">
    <property type="entry name" value="Pleckstrin-homology domain (PH domain)/Phosphotyrosine-binding domain (PTB)"/>
    <property type="match status" value="1"/>
</dbReference>
<dbReference type="CDD" id="cd00176">
    <property type="entry name" value="SPEC"/>
    <property type="match status" value="8"/>
</dbReference>
<dbReference type="FunFam" id="1.20.58.60:FF:000172">
    <property type="entry name" value="Spectrin beta chain"/>
    <property type="match status" value="1"/>
</dbReference>
<evidence type="ECO:0000256" key="6">
    <source>
        <dbReference type="ARBA" id="ARBA00023203"/>
    </source>
</evidence>
<keyword evidence="7 8" id="KW-0206">Cytoskeleton</keyword>
<dbReference type="CDD" id="cd21322">
    <property type="entry name" value="CH_SPTBN4_rpt2"/>
    <property type="match status" value="1"/>
</dbReference>
<keyword evidence="6 8" id="KW-0009">Actin-binding</keyword>
<name>A0A8C3QDW3_GEOPR</name>
<keyword evidence="3 8" id="KW-0117">Actin capping</keyword>
<dbReference type="PROSITE" id="PS00020">
    <property type="entry name" value="ACTININ_2"/>
    <property type="match status" value="1"/>
</dbReference>
<dbReference type="InterPro" id="IPR011993">
    <property type="entry name" value="PH-like_dom_sf"/>
</dbReference>
<protein>
    <recommendedName>
        <fullName evidence="8">Spectrin beta chain</fullName>
    </recommendedName>
</protein>
<dbReference type="GO" id="GO:0005543">
    <property type="term" value="F:phospholipid binding"/>
    <property type="evidence" value="ECO:0007669"/>
    <property type="project" value="InterPro"/>
</dbReference>
<dbReference type="GO" id="GO:0008091">
    <property type="term" value="C:spectrin"/>
    <property type="evidence" value="ECO:0007669"/>
    <property type="project" value="InterPro"/>
</dbReference>